<sequence length="195" mass="22855">MKLPKVTELLDIRGKESSLEPAKVPDFDYQKIPKEVYFSWEATANHEVKGMSKRFIRAFTIIGIFVGLLLLIMQEFFVILIVGSLIFFTQALMKLTPEPTKYELSSHGLKVGDDLYYWDHLRRFFFVLREGTEVIGVDTTLGFPGRLFIPFNQVDKEKLKEILIKYLHFLENEPRTFFDNAYDRVVKKFSVEDKE</sequence>
<dbReference type="EMBL" id="JAAZNV010000009">
    <property type="protein sequence ID" value="NMB91707.1"/>
    <property type="molecule type" value="Genomic_DNA"/>
</dbReference>
<dbReference type="AlphaFoldDB" id="A0A7X9E7H1"/>
<evidence type="ECO:0000313" key="2">
    <source>
        <dbReference type="EMBL" id="NMB91707.1"/>
    </source>
</evidence>
<accession>A0A7X9E7H1</accession>
<keyword evidence="1" id="KW-1133">Transmembrane helix</keyword>
<keyword evidence="1" id="KW-0812">Transmembrane</keyword>
<comment type="caution">
    <text evidence="2">The sequence shown here is derived from an EMBL/GenBank/DDBJ whole genome shotgun (WGS) entry which is preliminary data.</text>
</comment>
<evidence type="ECO:0000313" key="3">
    <source>
        <dbReference type="Proteomes" id="UP000590542"/>
    </source>
</evidence>
<feature type="transmembrane region" description="Helical" evidence="1">
    <location>
        <begin position="59"/>
        <end position="88"/>
    </location>
</feature>
<protein>
    <recommendedName>
        <fullName evidence="4">DUF5673 domain-containing protein</fullName>
    </recommendedName>
</protein>
<gene>
    <name evidence="2" type="ORF">GYA37_02570</name>
</gene>
<proteinExistence type="predicted"/>
<dbReference type="Proteomes" id="UP000590542">
    <property type="component" value="Unassembled WGS sequence"/>
</dbReference>
<organism evidence="2 3">
    <name type="scientific">candidate division WWE3 bacterium</name>
    <dbReference type="NCBI Taxonomy" id="2053526"/>
    <lineage>
        <taxon>Bacteria</taxon>
        <taxon>Katanobacteria</taxon>
    </lineage>
</organism>
<evidence type="ECO:0008006" key="4">
    <source>
        <dbReference type="Google" id="ProtNLM"/>
    </source>
</evidence>
<evidence type="ECO:0000256" key="1">
    <source>
        <dbReference type="SAM" id="Phobius"/>
    </source>
</evidence>
<name>A0A7X9E7H1_UNCKA</name>
<reference evidence="2 3" key="1">
    <citation type="journal article" date="2020" name="Biotechnol. Biofuels">
        <title>New insights from the biogas microbiome by comprehensive genome-resolved metagenomics of nearly 1600 species originating from multiple anaerobic digesters.</title>
        <authorList>
            <person name="Campanaro S."/>
            <person name="Treu L."/>
            <person name="Rodriguez-R L.M."/>
            <person name="Kovalovszki A."/>
            <person name="Ziels R.M."/>
            <person name="Maus I."/>
            <person name="Zhu X."/>
            <person name="Kougias P.G."/>
            <person name="Basile A."/>
            <person name="Luo G."/>
            <person name="Schluter A."/>
            <person name="Konstantinidis K.T."/>
            <person name="Angelidaki I."/>
        </authorList>
    </citation>
    <scope>NUCLEOTIDE SEQUENCE [LARGE SCALE GENOMIC DNA]</scope>
    <source>
        <strain evidence="2">AS27yjCOA_202</strain>
    </source>
</reference>
<keyword evidence="1" id="KW-0472">Membrane</keyword>